<feature type="compositionally biased region" description="Pro residues" evidence="2">
    <location>
        <begin position="14"/>
        <end position="23"/>
    </location>
</feature>
<feature type="compositionally biased region" description="Low complexity" evidence="2">
    <location>
        <begin position="170"/>
        <end position="180"/>
    </location>
</feature>
<reference evidence="3" key="2">
    <citation type="submission" date="2024-08" db="UniProtKB">
        <authorList>
            <consortium name="EnsemblMetazoa"/>
        </authorList>
    </citation>
    <scope>IDENTIFICATION</scope>
</reference>
<dbReference type="EnsemblMetazoa" id="XM_019911893.1">
    <property type="protein sequence ID" value="XP_019767452.1"/>
    <property type="gene ID" value="LOC109542604"/>
</dbReference>
<protein>
    <submittedName>
        <fullName evidence="3">Uncharacterized protein</fullName>
    </submittedName>
</protein>
<evidence type="ECO:0000313" key="3">
    <source>
        <dbReference type="EnsemblMetazoa" id="XP_019767452.1"/>
    </source>
</evidence>
<feature type="region of interest" description="Disordered" evidence="2">
    <location>
        <begin position="513"/>
        <end position="532"/>
    </location>
</feature>
<evidence type="ECO:0000256" key="2">
    <source>
        <dbReference type="SAM" id="MobiDB-lite"/>
    </source>
</evidence>
<evidence type="ECO:0000256" key="1">
    <source>
        <dbReference type="ARBA" id="ARBA00038125"/>
    </source>
</evidence>
<name>A0AAR5Q2K4_DENPD</name>
<dbReference type="Proteomes" id="UP000019118">
    <property type="component" value="Unassembled WGS sequence"/>
</dbReference>
<evidence type="ECO:0000313" key="4">
    <source>
        <dbReference type="Proteomes" id="UP000019118"/>
    </source>
</evidence>
<comment type="similarity">
    <text evidence="1">Belongs to the FAM89 family.</text>
</comment>
<organism evidence="3 4">
    <name type="scientific">Dendroctonus ponderosae</name>
    <name type="common">Mountain pine beetle</name>
    <dbReference type="NCBI Taxonomy" id="77166"/>
    <lineage>
        <taxon>Eukaryota</taxon>
        <taxon>Metazoa</taxon>
        <taxon>Ecdysozoa</taxon>
        <taxon>Arthropoda</taxon>
        <taxon>Hexapoda</taxon>
        <taxon>Insecta</taxon>
        <taxon>Pterygota</taxon>
        <taxon>Neoptera</taxon>
        <taxon>Endopterygota</taxon>
        <taxon>Coleoptera</taxon>
        <taxon>Polyphaga</taxon>
        <taxon>Cucujiformia</taxon>
        <taxon>Curculionidae</taxon>
        <taxon>Scolytinae</taxon>
        <taxon>Dendroctonus</taxon>
    </lineage>
</organism>
<reference evidence="4" key="1">
    <citation type="journal article" date="2013" name="Genome Biol.">
        <title>Draft genome of the mountain pine beetle, Dendroctonus ponderosae Hopkins, a major forest pest.</title>
        <authorList>
            <person name="Keeling C.I."/>
            <person name="Yuen M.M."/>
            <person name="Liao N.Y."/>
            <person name="Docking T.R."/>
            <person name="Chan S.K."/>
            <person name="Taylor G.A."/>
            <person name="Palmquist D.L."/>
            <person name="Jackman S.D."/>
            <person name="Nguyen A."/>
            <person name="Li M."/>
            <person name="Henderson H."/>
            <person name="Janes J.K."/>
            <person name="Zhao Y."/>
            <person name="Pandoh P."/>
            <person name="Moore R."/>
            <person name="Sperling F.A."/>
            <person name="Huber D.P."/>
            <person name="Birol I."/>
            <person name="Jones S.J."/>
            <person name="Bohlmann J."/>
        </authorList>
    </citation>
    <scope>NUCLEOTIDE SEQUENCE</scope>
</reference>
<dbReference type="PANTHER" id="PTHR46949:SF1">
    <property type="entry name" value="AT07979P2"/>
    <property type="match status" value="1"/>
</dbReference>
<proteinExistence type="inferred from homology"/>
<feature type="region of interest" description="Disordered" evidence="2">
    <location>
        <begin position="1"/>
        <end position="26"/>
    </location>
</feature>
<sequence>MSPDNESCIMKGSKPPPPVPPRPSKSVVKEALAKTRQAYGTVQTIRVSSTGHLNRPNIPLTNSQLHQQHQNQLRFGVRNQNADQNNHKSLPCYPDENLNHYYSSRPIVYQSQNCKSRPEEDKKTSTNNFCIGSLDKRQLVGKSSFKGNLNSLKKEPRIVGEIGCDLVPASQSRSQSRSQSPKVADDEPNYANVSEPATPVNEFGADPSAKPPTPNEEDIVSKSSSSSSNTNEKHWDDILNDRNHVNTLIDEMFASVLEVNLGSSISPTSSNESIATEDGNKITISNKMPPLAATRPTSTSDDENLTVIVINEDAKESARATPERKVTFNDRENHEFLIEELQSMQHHQGKVPKRQFLGSLESVNGDDKIHMSDWYGVNDGKKVRLSSCHITIEDPCEEDGDPISRRKQKINDIAEAYRLPPLPKSLSAFKLMANGEVETETSDSMQSKKKLQLTCSDSNVEIFGREQTNLDRQLALLRREMVSLREQDLSLLAKLWFLSESIHDFRQMMQEQDDDKLNARFSPSPAPSSLDDEDYYVISTSTC</sequence>
<accession>A0AAR5Q2K4</accession>
<dbReference type="AlphaFoldDB" id="A0AAR5Q2K4"/>
<keyword evidence="4" id="KW-1185">Reference proteome</keyword>
<dbReference type="PANTHER" id="PTHR46949">
    <property type="entry name" value="LEUCINE REPEAT ADAPTER PROTEIN 25"/>
    <property type="match status" value="1"/>
</dbReference>
<feature type="region of interest" description="Disordered" evidence="2">
    <location>
        <begin position="169"/>
        <end position="234"/>
    </location>
</feature>